<dbReference type="AlphaFoldDB" id="A0A1E7Q6P5"/>
<dbReference type="OrthoDB" id="1115105at2"/>
<dbReference type="RefSeq" id="WP_070049424.1">
    <property type="nucleotide sequence ID" value="NZ_CBCSDO010000007.1"/>
</dbReference>
<comment type="caution">
    <text evidence="2">The sequence shown here is derived from an EMBL/GenBank/DDBJ whole genome shotgun (WGS) entry which is preliminary data.</text>
</comment>
<proteinExistence type="predicted"/>
<reference evidence="3" key="1">
    <citation type="submission" date="2016-09" db="EMBL/GenBank/DDBJ databases">
        <authorList>
            <person name="Wan X."/>
            <person name="Hou S."/>
        </authorList>
    </citation>
    <scope>NUCLEOTIDE SEQUENCE [LARGE SCALE GENOMIC DNA]</scope>
    <source>
        <strain evidence="3">KH87</strain>
    </source>
</reference>
<dbReference type="Gene3D" id="3.10.450.50">
    <property type="match status" value="1"/>
</dbReference>
<dbReference type="Pfam" id="PF12680">
    <property type="entry name" value="SnoaL_2"/>
    <property type="match status" value="1"/>
</dbReference>
<accession>A0A1E7Q6P5</accession>
<gene>
    <name evidence="2" type="ORF">BI198_09990</name>
</gene>
<dbReference type="InterPro" id="IPR032710">
    <property type="entry name" value="NTF2-like_dom_sf"/>
</dbReference>
<evidence type="ECO:0000313" key="2">
    <source>
        <dbReference type="EMBL" id="OEY69855.1"/>
    </source>
</evidence>
<evidence type="ECO:0000313" key="3">
    <source>
        <dbReference type="Proteomes" id="UP000242258"/>
    </source>
</evidence>
<organism evidence="2 3">
    <name type="scientific">Rheinheimera salexigens</name>
    <dbReference type="NCBI Taxonomy" id="1628148"/>
    <lineage>
        <taxon>Bacteria</taxon>
        <taxon>Pseudomonadati</taxon>
        <taxon>Pseudomonadota</taxon>
        <taxon>Gammaproteobacteria</taxon>
        <taxon>Chromatiales</taxon>
        <taxon>Chromatiaceae</taxon>
        <taxon>Rheinheimera</taxon>
    </lineage>
</organism>
<evidence type="ECO:0000259" key="1">
    <source>
        <dbReference type="Pfam" id="PF12680"/>
    </source>
</evidence>
<dbReference type="SUPFAM" id="SSF54427">
    <property type="entry name" value="NTF2-like"/>
    <property type="match status" value="1"/>
</dbReference>
<protein>
    <submittedName>
        <fullName evidence="2">SnoaL polyketide cyclase</fullName>
    </submittedName>
</protein>
<name>A0A1E7Q6P5_9GAMM</name>
<dbReference type="Proteomes" id="UP000242258">
    <property type="component" value="Unassembled WGS sequence"/>
</dbReference>
<keyword evidence="3" id="KW-1185">Reference proteome</keyword>
<dbReference type="InterPro" id="IPR037401">
    <property type="entry name" value="SnoaL-like"/>
</dbReference>
<feature type="domain" description="SnoaL-like" evidence="1">
    <location>
        <begin position="13"/>
        <end position="113"/>
    </location>
</feature>
<sequence>MNQLARIEQLLSFYNQLSSSNISGLAQIYHADIQFIDPVKAVNGLAELQQHFTHSYSNIDYCKFEKLQAFEQINQGVLTWKMHFSHPSIGNSKAIVVDGCSMLRWQNGLIIYHRDYYDLQQMVLTHLPVIGWLTGKVKQRMASSN</sequence>
<dbReference type="EMBL" id="MKEK01000001">
    <property type="protein sequence ID" value="OEY69855.1"/>
    <property type="molecule type" value="Genomic_DNA"/>
</dbReference>
<dbReference type="STRING" id="1628148.BI198_09990"/>